<dbReference type="OrthoDB" id="1361941at2"/>
<dbReference type="Proteomes" id="UP000275348">
    <property type="component" value="Unassembled WGS sequence"/>
</dbReference>
<gene>
    <name evidence="1" type="ORF">EAH69_13260</name>
</gene>
<name>A0A3L9M7I0_9FLAO</name>
<protein>
    <recommendedName>
        <fullName evidence="3">TerB family tellurite resistance protein</fullName>
    </recommendedName>
</protein>
<proteinExistence type="predicted"/>
<dbReference type="AlphaFoldDB" id="A0A3L9M7I0"/>
<dbReference type="RefSeq" id="WP_121935697.1">
    <property type="nucleotide sequence ID" value="NZ_RDOJ01000026.1"/>
</dbReference>
<reference evidence="1 2" key="1">
    <citation type="submission" date="2018-10" db="EMBL/GenBank/DDBJ databases">
        <authorList>
            <person name="Chen X."/>
        </authorList>
    </citation>
    <scope>NUCLEOTIDE SEQUENCE [LARGE SCALE GENOMIC DNA]</scope>
    <source>
        <strain evidence="1 2">YIM 102668</strain>
    </source>
</reference>
<dbReference type="EMBL" id="RDOJ01000026">
    <property type="protein sequence ID" value="RLZ06499.1"/>
    <property type="molecule type" value="Genomic_DNA"/>
</dbReference>
<evidence type="ECO:0000313" key="1">
    <source>
        <dbReference type="EMBL" id="RLZ06499.1"/>
    </source>
</evidence>
<comment type="caution">
    <text evidence="1">The sequence shown here is derived from an EMBL/GenBank/DDBJ whole genome shotgun (WGS) entry which is preliminary data.</text>
</comment>
<sequence length="116" mass="13436">MEEKELTIRDVIYRDMDAMIMAKLKNDGKISIDDLIDIASYLAAGLFRKRWQQKGELTDGEVNVVLGNIGDFCHEHFGENFTQNDYDKIVKISKLLLQKPTFDDDSQSFFEDILKK</sequence>
<keyword evidence="2" id="KW-1185">Reference proteome</keyword>
<evidence type="ECO:0000313" key="2">
    <source>
        <dbReference type="Proteomes" id="UP000275348"/>
    </source>
</evidence>
<accession>A0A3L9M7I0</accession>
<organism evidence="1 2">
    <name type="scientific">Faecalibacter macacae</name>
    <dbReference type="NCBI Taxonomy" id="1859289"/>
    <lineage>
        <taxon>Bacteria</taxon>
        <taxon>Pseudomonadati</taxon>
        <taxon>Bacteroidota</taxon>
        <taxon>Flavobacteriia</taxon>
        <taxon>Flavobacteriales</taxon>
        <taxon>Weeksellaceae</taxon>
        <taxon>Faecalibacter</taxon>
    </lineage>
</organism>
<evidence type="ECO:0008006" key="3">
    <source>
        <dbReference type="Google" id="ProtNLM"/>
    </source>
</evidence>